<dbReference type="PROSITE" id="PS50097">
    <property type="entry name" value="BTB"/>
    <property type="match status" value="1"/>
</dbReference>
<dbReference type="EMBL" id="KV429059">
    <property type="protein sequence ID" value="KZT69316.1"/>
    <property type="molecule type" value="Genomic_DNA"/>
</dbReference>
<organism evidence="2 3">
    <name type="scientific">Daedalea quercina L-15889</name>
    <dbReference type="NCBI Taxonomy" id="1314783"/>
    <lineage>
        <taxon>Eukaryota</taxon>
        <taxon>Fungi</taxon>
        <taxon>Dikarya</taxon>
        <taxon>Basidiomycota</taxon>
        <taxon>Agaricomycotina</taxon>
        <taxon>Agaricomycetes</taxon>
        <taxon>Polyporales</taxon>
        <taxon>Fomitopsis</taxon>
    </lineage>
</organism>
<accession>A0A165QDN2</accession>
<dbReference type="InterPro" id="IPR011333">
    <property type="entry name" value="SKP1/BTB/POZ_sf"/>
</dbReference>
<dbReference type="Proteomes" id="UP000076727">
    <property type="component" value="Unassembled WGS sequence"/>
</dbReference>
<dbReference type="OrthoDB" id="2790546at2759"/>
<evidence type="ECO:0000313" key="3">
    <source>
        <dbReference type="Proteomes" id="UP000076727"/>
    </source>
</evidence>
<gene>
    <name evidence="2" type="ORF">DAEQUDRAFT_726905</name>
</gene>
<evidence type="ECO:0000313" key="2">
    <source>
        <dbReference type="EMBL" id="KZT69316.1"/>
    </source>
</evidence>
<proteinExistence type="predicted"/>
<dbReference type="STRING" id="1314783.A0A165QDN2"/>
<keyword evidence="3" id="KW-1185">Reference proteome</keyword>
<dbReference type="Pfam" id="PF00651">
    <property type="entry name" value="BTB"/>
    <property type="match status" value="1"/>
</dbReference>
<feature type="domain" description="BTB" evidence="1">
    <location>
        <begin position="244"/>
        <end position="318"/>
    </location>
</feature>
<dbReference type="InterPro" id="IPR000210">
    <property type="entry name" value="BTB/POZ_dom"/>
</dbReference>
<dbReference type="AlphaFoldDB" id="A0A165QDN2"/>
<dbReference type="SMART" id="SM00225">
    <property type="entry name" value="BTB"/>
    <property type="match status" value="2"/>
</dbReference>
<dbReference type="Gene3D" id="3.30.710.10">
    <property type="entry name" value="Potassium Channel Kv1.1, Chain A"/>
    <property type="match status" value="2"/>
</dbReference>
<reference evidence="2 3" key="1">
    <citation type="journal article" date="2016" name="Mol. Biol. Evol.">
        <title>Comparative Genomics of Early-Diverging Mushroom-Forming Fungi Provides Insights into the Origins of Lignocellulose Decay Capabilities.</title>
        <authorList>
            <person name="Nagy L.G."/>
            <person name="Riley R."/>
            <person name="Tritt A."/>
            <person name="Adam C."/>
            <person name="Daum C."/>
            <person name="Floudas D."/>
            <person name="Sun H."/>
            <person name="Yadav J.S."/>
            <person name="Pangilinan J."/>
            <person name="Larsson K.H."/>
            <person name="Matsuura K."/>
            <person name="Barry K."/>
            <person name="Labutti K."/>
            <person name="Kuo R."/>
            <person name="Ohm R.A."/>
            <person name="Bhattacharya S.S."/>
            <person name="Shirouzu T."/>
            <person name="Yoshinaga Y."/>
            <person name="Martin F.M."/>
            <person name="Grigoriev I.V."/>
            <person name="Hibbett D.S."/>
        </authorList>
    </citation>
    <scope>NUCLEOTIDE SEQUENCE [LARGE SCALE GENOMIC DNA]</scope>
    <source>
        <strain evidence="2 3">L-15889</strain>
    </source>
</reference>
<evidence type="ECO:0000259" key="1">
    <source>
        <dbReference type="PROSITE" id="PS50097"/>
    </source>
</evidence>
<protein>
    <recommendedName>
        <fullName evidence="1">BTB domain-containing protein</fullName>
    </recommendedName>
</protein>
<name>A0A165QDN2_9APHY</name>
<sequence>MSKTLVISDAADIRDAPAPFNNPRADIILRTCDGVDYWVRSSILAEASSVYEDMFDIAKAAPAEQYLRKAGIPVVSITETSEITSLLLRFCYPVSAPIFTTFAQVRGVLAAVDKYLMESLTEAVKKHLTDFALQGAHPLLVYITAYSYGYEDVALAAARQAVVQKDEQEPLQDTNCPELAELTAGAYHRLLEFYRTGDANVLPSVQFLSADLPKAATRPPMASYRSTEWASNSASPYPFGMPSADLTLYTCDGIHFEVHADLLRIASPYLRFILSGESPSQPGMPVCERNKQGRIITITLPEHSRTISTILQYVYPAERPDAPTDPHAASLLLKAVKKYDFVAALEPIRSSFLNFAEVEPLVVFAIACAHHWPGEARHAALVLMRRPMDNIYVEEMEGLSATSYRLLLQHRTMTSTVAEDFMQEVLRAVISSRGESDANCTWLPRLQDGVPFVWVSCRGCPADSVPGRFYNPFGLRKWWCKWFRQVSELLRSTPCGQTILDPQALGSALTEAACICKTCGPVAAVHLQHFCQQLSVALDVVLSREMPTRLVFF</sequence>